<evidence type="ECO:0000259" key="2">
    <source>
        <dbReference type="PROSITE" id="PS50056"/>
    </source>
</evidence>
<protein>
    <submittedName>
        <fullName evidence="3">Dual specificity protein phosphatase</fullName>
    </submittedName>
</protein>
<dbReference type="InterPro" id="IPR029021">
    <property type="entry name" value="Prot-tyrosine_phosphatase-like"/>
</dbReference>
<dbReference type="SUPFAM" id="SSF52799">
    <property type="entry name" value="(Phosphotyrosine protein) phosphatases II"/>
    <property type="match status" value="1"/>
</dbReference>
<dbReference type="OrthoDB" id="165342at2759"/>
<dbReference type="GO" id="GO:0008579">
    <property type="term" value="F:JUN kinase phosphatase activity"/>
    <property type="evidence" value="ECO:0007669"/>
    <property type="project" value="TreeGrafter"/>
</dbReference>
<gene>
    <name evidence="3" type="ORF">FCC1311_082792</name>
</gene>
<name>A0A2R5GVV9_9STRA</name>
<dbReference type="GO" id="GO:0005737">
    <property type="term" value="C:cytoplasm"/>
    <property type="evidence" value="ECO:0007669"/>
    <property type="project" value="TreeGrafter"/>
</dbReference>
<dbReference type="CDD" id="cd14498">
    <property type="entry name" value="DSP"/>
    <property type="match status" value="1"/>
</dbReference>
<feature type="domain" description="Tyrosine specific protein phosphatases" evidence="2">
    <location>
        <begin position="31"/>
        <end position="89"/>
    </location>
</feature>
<sequence>MYPSEFTYLNLPLKDEPASEEQLHLPLTPLAKFIPSAAFFIQDCLDNGGRVMVHCRKGISRSVSIVAGYLMYERGANLVEALTLIRRRRKVADPNVWFVEDLKLYQMKLELDRFNRFRAAGTSSARPATDIAHRKHHDENVAVVNTATATAAAAAKTTLPVAQSPRVDAA</sequence>
<dbReference type="Pfam" id="PF00782">
    <property type="entry name" value="DSPc"/>
    <property type="match status" value="1"/>
</dbReference>
<evidence type="ECO:0000313" key="4">
    <source>
        <dbReference type="Proteomes" id="UP000241890"/>
    </source>
</evidence>
<dbReference type="SMART" id="SM00195">
    <property type="entry name" value="DSPc"/>
    <property type="match status" value="1"/>
</dbReference>
<dbReference type="PROSITE" id="PS50054">
    <property type="entry name" value="TYR_PHOSPHATASE_DUAL"/>
    <property type="match status" value="1"/>
</dbReference>
<dbReference type="InterPro" id="IPR000387">
    <property type="entry name" value="Tyr_Pase_dom"/>
</dbReference>
<keyword evidence="4" id="KW-1185">Reference proteome</keyword>
<dbReference type="EMBL" id="BEYU01000113">
    <property type="protein sequence ID" value="GBG32054.1"/>
    <property type="molecule type" value="Genomic_DNA"/>
</dbReference>
<dbReference type="Gene3D" id="3.90.190.10">
    <property type="entry name" value="Protein tyrosine phosphatase superfamily"/>
    <property type="match status" value="1"/>
</dbReference>
<evidence type="ECO:0000313" key="3">
    <source>
        <dbReference type="EMBL" id="GBG32054.1"/>
    </source>
</evidence>
<dbReference type="AlphaFoldDB" id="A0A2R5GVV9"/>
<dbReference type="PANTHER" id="PTHR46377">
    <property type="entry name" value="DUAL SPECIFICITY PROTEIN PHOSPHATASE 19"/>
    <property type="match status" value="1"/>
</dbReference>
<evidence type="ECO:0000259" key="1">
    <source>
        <dbReference type="PROSITE" id="PS50054"/>
    </source>
</evidence>
<dbReference type="InterPro" id="IPR000340">
    <property type="entry name" value="Dual-sp_phosphatase_cat-dom"/>
</dbReference>
<dbReference type="Proteomes" id="UP000241890">
    <property type="component" value="Unassembled WGS sequence"/>
</dbReference>
<dbReference type="PANTHER" id="PTHR46377:SF1">
    <property type="entry name" value="DUAL SPECIFICITY PROTEIN PHOSPHATASE 19"/>
    <property type="match status" value="1"/>
</dbReference>
<proteinExistence type="predicted"/>
<dbReference type="PROSITE" id="PS50056">
    <property type="entry name" value="TYR_PHOSPHATASE_2"/>
    <property type="match status" value="1"/>
</dbReference>
<accession>A0A2R5GVV9</accession>
<dbReference type="InParanoid" id="A0A2R5GVV9"/>
<feature type="domain" description="Tyrosine-protein phosphatase" evidence="1">
    <location>
        <begin position="1"/>
        <end position="111"/>
    </location>
</feature>
<comment type="caution">
    <text evidence="3">The sequence shown here is derived from an EMBL/GenBank/DDBJ whole genome shotgun (WGS) entry which is preliminary data.</text>
</comment>
<organism evidence="3 4">
    <name type="scientific">Hondaea fermentalgiana</name>
    <dbReference type="NCBI Taxonomy" id="2315210"/>
    <lineage>
        <taxon>Eukaryota</taxon>
        <taxon>Sar</taxon>
        <taxon>Stramenopiles</taxon>
        <taxon>Bigyra</taxon>
        <taxon>Labyrinthulomycetes</taxon>
        <taxon>Thraustochytrida</taxon>
        <taxon>Thraustochytriidae</taxon>
        <taxon>Hondaea</taxon>
    </lineage>
</organism>
<reference evidence="3 4" key="1">
    <citation type="submission" date="2017-12" db="EMBL/GenBank/DDBJ databases">
        <title>Sequencing, de novo assembly and annotation of complete genome of a new Thraustochytrid species, strain FCC1311.</title>
        <authorList>
            <person name="Sedici K."/>
            <person name="Godart F."/>
            <person name="Aiese Cigliano R."/>
            <person name="Sanseverino W."/>
            <person name="Barakat M."/>
            <person name="Ortet P."/>
            <person name="Marechal E."/>
            <person name="Cagnac O."/>
            <person name="Amato A."/>
        </authorList>
    </citation>
    <scope>NUCLEOTIDE SEQUENCE [LARGE SCALE GENOMIC DNA]</scope>
</reference>
<dbReference type="InterPro" id="IPR020422">
    <property type="entry name" value="TYR_PHOSPHATASE_DUAL_dom"/>
</dbReference>